<dbReference type="Gene3D" id="1.20.140.10">
    <property type="entry name" value="Butyryl-CoA Dehydrogenase, subunit A, domain 3"/>
    <property type="match status" value="1"/>
</dbReference>
<reference evidence="8 9" key="1">
    <citation type="submission" date="2018-07" db="EMBL/GenBank/DDBJ databases">
        <title>Genomic and Epidemiologic Investigation of an Indolent Hospital Outbreak.</title>
        <authorList>
            <person name="Johnson R.C."/>
            <person name="Deming C."/>
            <person name="Conlan S."/>
            <person name="Zellmer C.J."/>
            <person name="Michelin A.V."/>
            <person name="Lee-Lin S."/>
            <person name="Thomas P.J."/>
            <person name="Park M."/>
            <person name="Weingarten R.A."/>
            <person name="Less J."/>
            <person name="Dekker J.P."/>
            <person name="Frank K.M."/>
            <person name="Musser K.A."/>
            <person name="Mcquiston J.R."/>
            <person name="Henderson D.K."/>
            <person name="Lau A.F."/>
            <person name="Palmore T.N."/>
            <person name="Segre J.A."/>
        </authorList>
    </citation>
    <scope>NUCLEOTIDE SEQUENCE [LARGE SCALE GENOMIC DNA]</scope>
    <source>
        <strain evidence="8 9">SK-CDC1_0717</strain>
    </source>
</reference>
<dbReference type="Pfam" id="PF02771">
    <property type="entry name" value="Acyl-CoA_dh_N"/>
    <property type="match status" value="1"/>
</dbReference>
<feature type="domain" description="Acyl-CoA dehydrogenase/oxidase N-terminal" evidence="7">
    <location>
        <begin position="7"/>
        <end position="105"/>
    </location>
</feature>
<dbReference type="Pfam" id="PF00441">
    <property type="entry name" value="Acyl-CoA_dh_1"/>
    <property type="match status" value="1"/>
</dbReference>
<evidence type="ECO:0000256" key="4">
    <source>
        <dbReference type="ARBA" id="ARBA00022827"/>
    </source>
</evidence>
<evidence type="ECO:0000256" key="1">
    <source>
        <dbReference type="ARBA" id="ARBA00001974"/>
    </source>
</evidence>
<organism evidence="8 9">
    <name type="scientific">Sphingomonas koreensis</name>
    <dbReference type="NCBI Taxonomy" id="93064"/>
    <lineage>
        <taxon>Bacteria</taxon>
        <taxon>Pseudomonadati</taxon>
        <taxon>Pseudomonadota</taxon>
        <taxon>Alphaproteobacteria</taxon>
        <taxon>Sphingomonadales</taxon>
        <taxon>Sphingomonadaceae</taxon>
        <taxon>Sphingomonas</taxon>
    </lineage>
</organism>
<evidence type="ECO:0000259" key="7">
    <source>
        <dbReference type="Pfam" id="PF02771"/>
    </source>
</evidence>
<keyword evidence="4" id="KW-0274">FAD</keyword>
<keyword evidence="5" id="KW-0560">Oxidoreductase</keyword>
<dbReference type="InterPro" id="IPR009075">
    <property type="entry name" value="AcylCo_DH/oxidase_C"/>
</dbReference>
<evidence type="ECO:0000256" key="5">
    <source>
        <dbReference type="ARBA" id="ARBA00023002"/>
    </source>
</evidence>
<gene>
    <name evidence="8" type="ORF">DAH66_02345</name>
</gene>
<dbReference type="InterPro" id="IPR046373">
    <property type="entry name" value="Acyl-CoA_Oxase/DH_mid-dom_sf"/>
</dbReference>
<dbReference type="SUPFAM" id="SSF47203">
    <property type="entry name" value="Acyl-CoA dehydrogenase C-terminal domain-like"/>
    <property type="match status" value="1"/>
</dbReference>
<evidence type="ECO:0000313" key="8">
    <source>
        <dbReference type="EMBL" id="RSY89519.1"/>
    </source>
</evidence>
<dbReference type="RefSeq" id="WP_126003447.1">
    <property type="nucleotide sequence ID" value="NZ_QQYZ01000002.1"/>
</dbReference>
<accession>A0A430G7R9</accession>
<dbReference type="Gene3D" id="2.40.110.10">
    <property type="entry name" value="Butyryl-CoA Dehydrogenase, subunit A, domain 2"/>
    <property type="match status" value="1"/>
</dbReference>
<protein>
    <submittedName>
        <fullName evidence="8">Pimeloyl-CoA dehydrogenase small subunit</fullName>
    </submittedName>
</protein>
<comment type="cofactor">
    <cofactor evidence="1">
        <name>FAD</name>
        <dbReference type="ChEBI" id="CHEBI:57692"/>
    </cofactor>
</comment>
<feature type="domain" description="Acyl-CoA dehydrogenase/oxidase C-terminal" evidence="6">
    <location>
        <begin position="220"/>
        <end position="366"/>
    </location>
</feature>
<dbReference type="InterPro" id="IPR036250">
    <property type="entry name" value="AcylCo_DH-like_C"/>
</dbReference>
<comment type="similarity">
    <text evidence="2">Belongs to the acyl-CoA dehydrogenase family.</text>
</comment>
<dbReference type="Gene3D" id="1.10.540.10">
    <property type="entry name" value="Acyl-CoA dehydrogenase/oxidase, N-terminal domain"/>
    <property type="match status" value="1"/>
</dbReference>
<name>A0A430G7R9_9SPHN</name>
<sequence length="372" mass="39559">MDFHYNDNQQMLHDTVDRFLTDKYDLVTRNKLLGDLEGQAQLWREMAELGLVGAAFPEEVGGYGASPVDALVVMERFGRHLVTLPYLMTAIVCGRLLIAGGRTDLIQQVIAGDARLALAAGSTHVLRSAEHHSFTAAAAGAGWTISGRMPVVIGGDSADTFIVAARTSGALGECDGITLFLVAADQVARRSFRMIDAHGAAEVVIDALSVGEDAVLGEIGGGVALVELALDHGIAAACGEAIGSMGHLVPATAEYTRTREQYGAPLAKFQVLQHRMADMYIQTETARSMAYVAAMSLNDDPVERARIVSAAKVQIGKSGKFVGYQAVQLHGGMGVSEELDVGHHYIRLNTLNQMFGDPAFHLRRFAAAGAPA</sequence>
<evidence type="ECO:0000256" key="3">
    <source>
        <dbReference type="ARBA" id="ARBA00022630"/>
    </source>
</evidence>
<evidence type="ECO:0000256" key="2">
    <source>
        <dbReference type="ARBA" id="ARBA00009347"/>
    </source>
</evidence>
<dbReference type="PANTHER" id="PTHR43884">
    <property type="entry name" value="ACYL-COA DEHYDROGENASE"/>
    <property type="match status" value="1"/>
</dbReference>
<dbReference type="SUPFAM" id="SSF56645">
    <property type="entry name" value="Acyl-CoA dehydrogenase NM domain-like"/>
    <property type="match status" value="1"/>
</dbReference>
<dbReference type="PANTHER" id="PTHR43884:SF20">
    <property type="entry name" value="ACYL-COA DEHYDROGENASE FADE28"/>
    <property type="match status" value="1"/>
</dbReference>
<dbReference type="InterPro" id="IPR013786">
    <property type="entry name" value="AcylCoA_DH/ox_N"/>
</dbReference>
<dbReference type="EMBL" id="QQYZ01000002">
    <property type="protein sequence ID" value="RSY89519.1"/>
    <property type="molecule type" value="Genomic_DNA"/>
</dbReference>
<evidence type="ECO:0000313" key="9">
    <source>
        <dbReference type="Proteomes" id="UP000287746"/>
    </source>
</evidence>
<dbReference type="GO" id="GO:0050660">
    <property type="term" value="F:flavin adenine dinucleotide binding"/>
    <property type="evidence" value="ECO:0007669"/>
    <property type="project" value="InterPro"/>
</dbReference>
<dbReference type="InterPro" id="IPR037069">
    <property type="entry name" value="AcylCoA_DH/ox_N_sf"/>
</dbReference>
<dbReference type="GO" id="GO:0003995">
    <property type="term" value="F:acyl-CoA dehydrogenase activity"/>
    <property type="evidence" value="ECO:0007669"/>
    <property type="project" value="TreeGrafter"/>
</dbReference>
<proteinExistence type="inferred from homology"/>
<keyword evidence="3" id="KW-0285">Flavoprotein</keyword>
<comment type="caution">
    <text evidence="8">The sequence shown here is derived from an EMBL/GenBank/DDBJ whole genome shotgun (WGS) entry which is preliminary data.</text>
</comment>
<evidence type="ECO:0000259" key="6">
    <source>
        <dbReference type="Pfam" id="PF00441"/>
    </source>
</evidence>
<dbReference type="Proteomes" id="UP000287746">
    <property type="component" value="Unassembled WGS sequence"/>
</dbReference>
<dbReference type="InterPro" id="IPR009100">
    <property type="entry name" value="AcylCoA_DH/oxidase_NM_dom_sf"/>
</dbReference>
<dbReference type="AlphaFoldDB" id="A0A430G7R9"/>
<dbReference type="CDD" id="cd00567">
    <property type="entry name" value="ACAD"/>
    <property type="match status" value="1"/>
</dbReference>